<dbReference type="Gene3D" id="3.40.50.300">
    <property type="entry name" value="P-loop containing nucleotide triphosphate hydrolases"/>
    <property type="match status" value="1"/>
</dbReference>
<dbReference type="GO" id="GO:0004197">
    <property type="term" value="F:cysteine-type endopeptidase activity"/>
    <property type="evidence" value="ECO:0007669"/>
    <property type="project" value="InterPro"/>
</dbReference>
<proteinExistence type="predicted"/>
<evidence type="ECO:0000313" key="6">
    <source>
        <dbReference type="Proteomes" id="UP000593570"/>
    </source>
</evidence>
<dbReference type="Pfam" id="PF12770">
    <property type="entry name" value="CHAT"/>
    <property type="match status" value="1"/>
</dbReference>
<dbReference type="PANTHER" id="PTHR10039">
    <property type="entry name" value="AMELOGENIN"/>
    <property type="match status" value="1"/>
</dbReference>
<reference evidence="5 6" key="1">
    <citation type="journal article" date="2020" name="bioRxiv">
        <title>A chromosome-scale genome assembly for the Fusarium oxysporum strain Fo5176 to establish a model Arabidopsis-fungal pathosystem.</title>
        <authorList>
            <person name="Fokkens L."/>
            <person name="Guo L."/>
            <person name="Dora S."/>
            <person name="Wang B."/>
            <person name="Ye K."/>
            <person name="Sanchez-Rodriguez C."/>
            <person name="Croll D."/>
        </authorList>
    </citation>
    <scope>NUCLEOTIDE SEQUENCE [LARGE SCALE GENOMIC DNA]</scope>
    <source>
        <strain evidence="5 6">Fo5176</strain>
    </source>
</reference>
<dbReference type="Gene3D" id="3.40.50.1460">
    <property type="match status" value="1"/>
</dbReference>
<accession>A0A8H6GGZ6</accession>
<dbReference type="InterPro" id="IPR056884">
    <property type="entry name" value="NPHP3-like_N"/>
</dbReference>
<dbReference type="EMBL" id="JACDXP010000010">
    <property type="protein sequence ID" value="KAF6517993.1"/>
    <property type="molecule type" value="Genomic_DNA"/>
</dbReference>
<dbReference type="InterPro" id="IPR011600">
    <property type="entry name" value="Pept_C14_caspase"/>
</dbReference>
<gene>
    <name evidence="5" type="ORF">HZS61_002071</name>
</gene>
<dbReference type="Pfam" id="PF00656">
    <property type="entry name" value="Peptidase_C14"/>
    <property type="match status" value="1"/>
</dbReference>
<dbReference type="InterPro" id="IPR027417">
    <property type="entry name" value="P-loop_NTPase"/>
</dbReference>
<evidence type="ECO:0000256" key="2">
    <source>
        <dbReference type="SAM" id="Coils"/>
    </source>
</evidence>
<dbReference type="SUPFAM" id="SSF52540">
    <property type="entry name" value="P-loop containing nucleoside triphosphate hydrolases"/>
    <property type="match status" value="1"/>
</dbReference>
<organism evidence="5 6">
    <name type="scientific">Fusarium oxysporum f. sp. conglutinans</name>
    <dbReference type="NCBI Taxonomy" id="100902"/>
    <lineage>
        <taxon>Eukaryota</taxon>
        <taxon>Fungi</taxon>
        <taxon>Dikarya</taxon>
        <taxon>Ascomycota</taxon>
        <taxon>Pezizomycotina</taxon>
        <taxon>Sordariomycetes</taxon>
        <taxon>Hypocreomycetidae</taxon>
        <taxon>Hypocreales</taxon>
        <taxon>Nectriaceae</taxon>
        <taxon>Fusarium</taxon>
        <taxon>Fusarium oxysporum species complex</taxon>
    </lineage>
</organism>
<dbReference type="InterPro" id="IPR024983">
    <property type="entry name" value="CHAT_dom"/>
</dbReference>
<dbReference type="InterPro" id="IPR007111">
    <property type="entry name" value="NACHT_NTPase"/>
</dbReference>
<comment type="caution">
    <text evidence="5">The sequence shown here is derived from an EMBL/GenBank/DDBJ whole genome shotgun (WGS) entry which is preliminary data.</text>
</comment>
<name>A0A8H6GGZ6_FUSOX</name>
<keyword evidence="2" id="KW-0175">Coiled coil</keyword>
<feature type="compositionally biased region" description="Basic and acidic residues" evidence="3">
    <location>
        <begin position="2258"/>
        <end position="2270"/>
    </location>
</feature>
<keyword evidence="1" id="KW-0677">Repeat</keyword>
<feature type="region of interest" description="Disordered" evidence="3">
    <location>
        <begin position="2248"/>
        <end position="2270"/>
    </location>
</feature>
<dbReference type="SUPFAM" id="SSF48452">
    <property type="entry name" value="TPR-like"/>
    <property type="match status" value="2"/>
</dbReference>
<dbReference type="PANTHER" id="PTHR10039:SF10">
    <property type="entry name" value="NACHT DOMAIN-CONTAINING PROTEIN"/>
    <property type="match status" value="1"/>
</dbReference>
<dbReference type="InterPro" id="IPR011990">
    <property type="entry name" value="TPR-like_helical_dom_sf"/>
</dbReference>
<evidence type="ECO:0000256" key="3">
    <source>
        <dbReference type="SAM" id="MobiDB-lite"/>
    </source>
</evidence>
<evidence type="ECO:0000259" key="4">
    <source>
        <dbReference type="PROSITE" id="PS50837"/>
    </source>
</evidence>
<dbReference type="PROSITE" id="PS50837">
    <property type="entry name" value="NACHT"/>
    <property type="match status" value="1"/>
</dbReference>
<dbReference type="Gene3D" id="1.25.40.10">
    <property type="entry name" value="Tetratricopeptide repeat domain"/>
    <property type="match status" value="2"/>
</dbReference>
<feature type="coiled-coil region" evidence="2">
    <location>
        <begin position="1042"/>
        <end position="1069"/>
    </location>
</feature>
<dbReference type="GO" id="GO:0006508">
    <property type="term" value="P:proteolysis"/>
    <property type="evidence" value="ECO:0007669"/>
    <property type="project" value="InterPro"/>
</dbReference>
<feature type="domain" description="NACHT" evidence="4">
    <location>
        <begin position="1679"/>
        <end position="1828"/>
    </location>
</feature>
<protein>
    <recommendedName>
        <fullName evidence="4">NACHT domain-containing protein</fullName>
    </recommendedName>
</protein>
<evidence type="ECO:0000313" key="5">
    <source>
        <dbReference type="EMBL" id="KAF6517993.1"/>
    </source>
</evidence>
<sequence>MIGINYYPNDRHLHGSVDDVSDVRAYLEQHSATAIHASVLTATVPKLAKDHQSTKDPPETAEHRPTRANVLKQLRIIIDSAKAGDHVYIHFSGHGTQLPSDGNVGETGFGELGLVLYENGEHGASYFRGRYLAQALKRMVGNGLIVTVALDCCFSGAVTRGDRVRTMKYDPSLDVDRVEQERECRDALGIPGRDAKIDRDWLVNPESYTIITACGPHEKAMEVLVNKTQKRGALTHHLLKALTTLAKVKEAVSHQSLHETVVSLMQASGCSQTPMRYGNTLRSFFGSLLQTESLTALPIYKIEGSRIFIKAGQVHGISIGDEFTVQNSLSTGSTRSPGAKRSFRFMVSNVWAFESELTMSRGVRTPSTVSPFSTKDLVTLKATQLSTVSSHQINAWLPEELIREKKWEHKSKVLQHFQILTETEEKDLCMFRLTVNKSRAYEIVGEAQENMLQLPILDDGLDDSFPTMMETLQHVATFKYFEGLVNVLPSPEFRSKYNIKPIVASTSNGVFKVVDGGNFGFTIENHTNHPLYMAIFDFDPSWGVKNLVSGSGGDDYVLVPPSAHCQNGGAKEINLKMTIPGHLNLGTQARDVIKVFITDKPVSFPEAGQRMRLNRLATQKKFEDGLDNEEARLSVLNDLIKQLQEQFAATGDVQYLHKSLDVRREILALIPPSDHQNKALQSHLLSNELSDRFAETEDLNDMNEAIELGIQALSLTPESDPRKIVFLRRLEFLFEEKYEETQDLADFDRIIHYHRLSLEAMDSASSMQMAVRLTALGAKLNKRSDITGEILDLNESIQIMRQVVELKPGNEDALKKLIRTLYDRYKWIGELRDLEECVQLHAQITNSSVTEEDKVEWMITRANHLCILHERTEDEAYLEKAFLVATEALALIPESRWKSRWLHCLGRLFGCQYLKTEGLADLEEAIRLERKALELTPTGDEQGPILTNLGNRLGDRYLRTEDIADIDEAIDCAKKSLDLEPNNPDRLYNLAIKLGDRFSRTEDLDDVDEAIELERKALNIMPLGHIERSDYLNILGNQLGDRYEYTGDLDDLEEAIRNTEEALSLMSEDHPLRAAWLNSLAKYYLNLFTTTGDEHVLEQSIIHYELALHHEMSATEDRIAAGQAILSNSSDSQQLYDTAKLAVSLIPKLVSWSHENHDRQYVLGKVVGLASDAAAAALKAGQSPMIALQLLEQGRGIIGASLQDMRSDVQDLARQHPHLAERYRALQSELDRRAEHGKTTDVQSQASINRRHAAAKEFTELAVEIRKLPGYEDFMVSHTEDEICNASERGPIVAINTSRLRCDALLVSDGQVRALELSSITLEELERRIKPWSLASPQTLEWLWDTIMGPILNMLGFTKPPPTDKWPHVWWIPTGPLVQLPLHAAGYHRQQGFDAVLDTVISSYGSSIRNIIRGRRDSFQPSSSDQALLIAMEHTPGHDTLSFANEEVELIDGIIRSMELKSIIPERTKQKVIRYLPDCKIFHFAGHGLAHTEDPSKSCLLLEDWENDSLKVSDLLDMNIRRKAPFLAYLSACGTGQIKDKTSFDENINLISACQIAGFRHVIGTLWNVQDDLSVEIARMTYQELLESATLTDDDRKRLQGLKNLPHDAQSIIVFTAELDMQQSGNRRDKKRSRLINELASYNFMQTFNSMRNKRHMGTAEWCFHTPEYQEWANANKTAVLHITGKIGSGKTILASSIIERLCRAPVSRQFTSFFFLRFDERKSLSVSTVIRSCLQQLLASPLIQSLDSSAISELDGCLEQAKSSMFSVESLTLIYTTAAKSLDDWFIVIDGLDEVDVARQIGLLKFLREVFSQLQEPRRIKVLLSSRETCSSDIDRILSEATRLYTGLKPTSSDIRLYAEDIITNKVASKELIVSDPELVDEIIEVIHQKEKGMFLWVFLTIDDICSRKSDKDIRQALRDIPVDLPATFDRTLGRIAAKKNNKLIVQKAFTLIQGSFEPLTLDQLREALSVEIGQQTLDQDDLVSGIDRLPTWCENIICVEESDTVHFSHHSIEKYLLTPGSRDFGDFHLDADKCDQFMGELCVTYISLDNFQRAVGFARSFNTDSSHMNIDMGGLAEQTMQSAVGGRIGSLIGRFTREAVLASRSRKAQLGRVQWTDSMLSSIPMHSFGPAQSTKGYTFFEYASEHWFKHQLCIDSIKNEATWRLLGHILRRPRQYSQGEPWFELAWTKGVSEIVGNDVLLFGPGFDSYRETAVSLETDENSRLMNTSTLRDLCHVFIGLQEASESPSSRLPFGYHKQDGSEQESRDL</sequence>
<dbReference type="Pfam" id="PF24883">
    <property type="entry name" value="NPHP3_N"/>
    <property type="match status" value="1"/>
</dbReference>
<dbReference type="Proteomes" id="UP000593570">
    <property type="component" value="Unassembled WGS sequence"/>
</dbReference>
<evidence type="ECO:0000256" key="1">
    <source>
        <dbReference type="ARBA" id="ARBA00022737"/>
    </source>
</evidence>